<dbReference type="PANTHER" id="PTHR31920">
    <property type="entry name" value="B3 DOMAIN-CONTAINING"/>
    <property type="match status" value="1"/>
</dbReference>
<keyword evidence="2" id="KW-0805">Transcription regulation</keyword>
<protein>
    <recommendedName>
        <fullName evidence="7">TF-B3 domain-containing protein</fullName>
    </recommendedName>
</protein>
<evidence type="ECO:0000259" key="7">
    <source>
        <dbReference type="PROSITE" id="PS50863"/>
    </source>
</evidence>
<keyword evidence="3" id="KW-0238">DNA-binding</keyword>
<dbReference type="EMBL" id="JBDFQZ010000009">
    <property type="protein sequence ID" value="KAK9689538.1"/>
    <property type="molecule type" value="Genomic_DNA"/>
</dbReference>
<evidence type="ECO:0000256" key="2">
    <source>
        <dbReference type="ARBA" id="ARBA00023015"/>
    </source>
</evidence>
<comment type="subcellular location">
    <subcellularLocation>
        <location evidence="1">Nucleus</location>
    </subcellularLocation>
</comment>
<evidence type="ECO:0000256" key="4">
    <source>
        <dbReference type="ARBA" id="ARBA00023163"/>
    </source>
</evidence>
<organism evidence="8 9">
    <name type="scientific">Saponaria officinalis</name>
    <name type="common">Common soapwort</name>
    <name type="synonym">Lychnis saponaria</name>
    <dbReference type="NCBI Taxonomy" id="3572"/>
    <lineage>
        <taxon>Eukaryota</taxon>
        <taxon>Viridiplantae</taxon>
        <taxon>Streptophyta</taxon>
        <taxon>Embryophyta</taxon>
        <taxon>Tracheophyta</taxon>
        <taxon>Spermatophyta</taxon>
        <taxon>Magnoliopsida</taxon>
        <taxon>eudicotyledons</taxon>
        <taxon>Gunneridae</taxon>
        <taxon>Pentapetalae</taxon>
        <taxon>Caryophyllales</taxon>
        <taxon>Caryophyllaceae</taxon>
        <taxon>Caryophylleae</taxon>
        <taxon>Saponaria</taxon>
    </lineage>
</organism>
<accession>A0AAW1IJ39</accession>
<evidence type="ECO:0000256" key="3">
    <source>
        <dbReference type="ARBA" id="ARBA00023125"/>
    </source>
</evidence>
<dbReference type="Proteomes" id="UP001443914">
    <property type="component" value="Unassembled WGS sequence"/>
</dbReference>
<dbReference type="GO" id="GO:0003677">
    <property type="term" value="F:DNA binding"/>
    <property type="evidence" value="ECO:0007669"/>
    <property type="project" value="UniProtKB-KW"/>
</dbReference>
<reference evidence="8" key="1">
    <citation type="submission" date="2024-03" db="EMBL/GenBank/DDBJ databases">
        <title>WGS assembly of Saponaria officinalis var. Norfolk2.</title>
        <authorList>
            <person name="Jenkins J."/>
            <person name="Shu S."/>
            <person name="Grimwood J."/>
            <person name="Barry K."/>
            <person name="Goodstein D."/>
            <person name="Schmutz J."/>
            <person name="Leebens-Mack J."/>
            <person name="Osbourn A."/>
        </authorList>
    </citation>
    <scope>NUCLEOTIDE SEQUENCE [LARGE SCALE GENOMIC DNA]</scope>
    <source>
        <strain evidence="8">JIC</strain>
    </source>
</reference>
<keyword evidence="4" id="KW-0804">Transcription</keyword>
<dbReference type="Pfam" id="PF02362">
    <property type="entry name" value="B3"/>
    <property type="match status" value="1"/>
</dbReference>
<evidence type="ECO:0000256" key="1">
    <source>
        <dbReference type="ARBA" id="ARBA00004123"/>
    </source>
</evidence>
<feature type="non-terminal residue" evidence="8">
    <location>
        <position position="144"/>
    </location>
</feature>
<feature type="domain" description="TF-B3" evidence="7">
    <location>
        <begin position="28"/>
        <end position="107"/>
    </location>
</feature>
<dbReference type="PROSITE" id="PS50863">
    <property type="entry name" value="B3"/>
    <property type="match status" value="1"/>
</dbReference>
<comment type="caution">
    <text evidence="8">The sequence shown here is derived from an EMBL/GenBank/DDBJ whole genome shotgun (WGS) entry which is preliminary data.</text>
</comment>
<proteinExistence type="predicted"/>
<evidence type="ECO:0000256" key="6">
    <source>
        <dbReference type="SAM" id="MobiDB-lite"/>
    </source>
</evidence>
<feature type="compositionally biased region" description="Polar residues" evidence="6">
    <location>
        <begin position="135"/>
        <end position="144"/>
    </location>
</feature>
<dbReference type="InterPro" id="IPR050655">
    <property type="entry name" value="Plant_B3_domain"/>
</dbReference>
<dbReference type="SMART" id="SM01019">
    <property type="entry name" value="B3"/>
    <property type="match status" value="1"/>
</dbReference>
<dbReference type="InterPro" id="IPR003340">
    <property type="entry name" value="B3_DNA-bd"/>
</dbReference>
<dbReference type="SUPFAM" id="SSF101936">
    <property type="entry name" value="DNA-binding pseudobarrel domain"/>
    <property type="match status" value="1"/>
</dbReference>
<evidence type="ECO:0000313" key="8">
    <source>
        <dbReference type="EMBL" id="KAK9689538.1"/>
    </source>
</evidence>
<dbReference type="GO" id="GO:0005634">
    <property type="term" value="C:nucleus"/>
    <property type="evidence" value="ECO:0007669"/>
    <property type="project" value="UniProtKB-SubCell"/>
</dbReference>
<gene>
    <name evidence="8" type="ORF">RND81_09G065800</name>
</gene>
<dbReference type="CDD" id="cd10017">
    <property type="entry name" value="B3_DNA"/>
    <property type="match status" value="1"/>
</dbReference>
<dbReference type="InterPro" id="IPR015300">
    <property type="entry name" value="DNA-bd_pseudobarrel_sf"/>
</dbReference>
<evidence type="ECO:0000256" key="5">
    <source>
        <dbReference type="ARBA" id="ARBA00023242"/>
    </source>
</evidence>
<sequence>MAVGDDHREHLPSFFKVILEPRHDLLQLVIPKEFVINNGSDLLDDITLRIPTGKTWKVELVKEENGKALLIDGWPEFVKYNSISHGTFLVFSYEKKSQFNVSIFDTTACEIEYSIDLQETKTSKKITSEAKINKDSSGPRFSSN</sequence>
<feature type="region of interest" description="Disordered" evidence="6">
    <location>
        <begin position="123"/>
        <end position="144"/>
    </location>
</feature>
<feature type="compositionally biased region" description="Basic and acidic residues" evidence="6">
    <location>
        <begin position="123"/>
        <end position="134"/>
    </location>
</feature>
<evidence type="ECO:0000313" key="9">
    <source>
        <dbReference type="Proteomes" id="UP001443914"/>
    </source>
</evidence>
<dbReference type="PANTHER" id="PTHR31920:SF108">
    <property type="entry name" value="B3 DOMAIN-CONTAINING TRANSCRIPTION FACTOR VRN1-LIKE"/>
    <property type="match status" value="1"/>
</dbReference>
<dbReference type="AlphaFoldDB" id="A0AAW1IJ39"/>
<keyword evidence="5" id="KW-0539">Nucleus</keyword>
<keyword evidence="9" id="KW-1185">Reference proteome</keyword>
<dbReference type="Gene3D" id="2.40.330.10">
    <property type="entry name" value="DNA-binding pseudobarrel domain"/>
    <property type="match status" value="1"/>
</dbReference>
<name>A0AAW1IJ39_SAPOF</name>